<keyword evidence="2" id="KW-1185">Reference proteome</keyword>
<evidence type="ECO:0008006" key="3">
    <source>
        <dbReference type="Google" id="ProtNLM"/>
    </source>
</evidence>
<dbReference type="Proteomes" id="UP000037109">
    <property type="component" value="Unassembled WGS sequence"/>
</dbReference>
<sequence length="100" mass="11496">MYIKKLPKKTVVQLFNAILSLQTKQECKAFFDDLCTMNEVKSFIQRLEVARMLRDGDTYMDIQVETSASSATITRIKKLLDYGSGGYQIVLDRIESSDKY</sequence>
<dbReference type="InterPro" id="IPR038116">
    <property type="entry name" value="TrpR-like_sf"/>
</dbReference>
<dbReference type="InterPro" id="IPR010921">
    <property type="entry name" value="Trp_repressor/repl_initiator"/>
</dbReference>
<reference evidence="2" key="1">
    <citation type="submission" date="2015-07" db="EMBL/GenBank/DDBJ databases">
        <title>Fjat-10036 dsm4.</title>
        <authorList>
            <person name="Liu B."/>
            <person name="Wang J."/>
            <person name="Zhu Y."/>
            <person name="Liu G."/>
            <person name="Chen Q."/>
            <person name="Chen Z."/>
            <person name="Lan J."/>
            <person name="Che J."/>
            <person name="Ge C."/>
            <person name="Shi H."/>
            <person name="Pan Z."/>
            <person name="Liu X."/>
        </authorList>
    </citation>
    <scope>NUCLEOTIDE SEQUENCE [LARGE SCALE GENOMIC DNA]</scope>
    <source>
        <strain evidence="2">DSM 4</strain>
    </source>
</reference>
<protein>
    <recommendedName>
        <fullName evidence="3">TrpR-like protein YerC/YecD</fullName>
    </recommendedName>
</protein>
<dbReference type="EMBL" id="LGUF01000010">
    <property type="protein sequence ID" value="KON83548.1"/>
    <property type="molecule type" value="Genomic_DNA"/>
</dbReference>
<dbReference type="SUPFAM" id="SSF48295">
    <property type="entry name" value="TrpR-like"/>
    <property type="match status" value="1"/>
</dbReference>
<name>A0A0M0G1A2_SPOGL</name>
<comment type="caution">
    <text evidence="1">The sequence shown here is derived from an EMBL/GenBank/DDBJ whole genome shotgun (WGS) entry which is preliminary data.</text>
</comment>
<dbReference type="AlphaFoldDB" id="A0A0M0G1A2"/>
<organism evidence="1 2">
    <name type="scientific">Sporosarcina globispora</name>
    <name type="common">Bacillus globisporus</name>
    <dbReference type="NCBI Taxonomy" id="1459"/>
    <lineage>
        <taxon>Bacteria</taxon>
        <taxon>Bacillati</taxon>
        <taxon>Bacillota</taxon>
        <taxon>Bacilli</taxon>
        <taxon>Bacillales</taxon>
        <taxon>Caryophanaceae</taxon>
        <taxon>Sporosarcina</taxon>
    </lineage>
</organism>
<dbReference type="PIRSF" id="PIRSF012508">
    <property type="entry name" value="YerC"/>
    <property type="match status" value="1"/>
</dbReference>
<evidence type="ECO:0000313" key="1">
    <source>
        <dbReference type="EMBL" id="KON83548.1"/>
    </source>
</evidence>
<dbReference type="GO" id="GO:0003700">
    <property type="term" value="F:DNA-binding transcription factor activity"/>
    <property type="evidence" value="ECO:0007669"/>
    <property type="project" value="InterPro"/>
</dbReference>
<dbReference type="PANTHER" id="PTHR40080">
    <property type="entry name" value="LMO1763 PROTEIN"/>
    <property type="match status" value="1"/>
</dbReference>
<dbReference type="InterPro" id="IPR000831">
    <property type="entry name" value="Trp_repress"/>
</dbReference>
<evidence type="ECO:0000313" key="2">
    <source>
        <dbReference type="Proteomes" id="UP000037109"/>
    </source>
</evidence>
<accession>A0A0M0G1A2</accession>
<dbReference type="NCBIfam" id="TIGR02531">
    <property type="entry name" value="yecD_yerC"/>
    <property type="match status" value="1"/>
</dbReference>
<dbReference type="PATRIC" id="fig|1459.3.peg.6125"/>
<dbReference type="RefSeq" id="WP_053437866.1">
    <property type="nucleotide sequence ID" value="NZ_LGUF01000010.1"/>
</dbReference>
<dbReference type="Gene3D" id="1.10.1270.10">
    <property type="entry name" value="TrpR-like"/>
    <property type="match status" value="1"/>
</dbReference>
<proteinExistence type="predicted"/>
<dbReference type="InterPro" id="IPR013368">
    <property type="entry name" value="YecD_YerC"/>
</dbReference>
<dbReference type="Pfam" id="PF01371">
    <property type="entry name" value="Trp_repressor"/>
    <property type="match status" value="1"/>
</dbReference>
<dbReference type="GO" id="GO:0043565">
    <property type="term" value="F:sequence-specific DNA binding"/>
    <property type="evidence" value="ECO:0007669"/>
    <property type="project" value="InterPro"/>
</dbReference>
<dbReference type="OrthoDB" id="2874807at2"/>
<gene>
    <name evidence="1" type="ORF">AF332_27780</name>
</gene>
<dbReference type="PANTHER" id="PTHR40080:SF1">
    <property type="entry name" value="TRPR-LIKE PROTEIN YERC_YECD"/>
    <property type="match status" value="1"/>
</dbReference>